<keyword evidence="1" id="KW-1133">Transmembrane helix</keyword>
<proteinExistence type="predicted"/>
<evidence type="ECO:0000259" key="2">
    <source>
        <dbReference type="Pfam" id="PF07596"/>
    </source>
</evidence>
<keyword evidence="4" id="KW-1185">Reference proteome</keyword>
<dbReference type="InterPro" id="IPR045584">
    <property type="entry name" value="Pilin-like"/>
</dbReference>
<evidence type="ECO:0000313" key="3">
    <source>
        <dbReference type="EMBL" id="EMI22893.1"/>
    </source>
</evidence>
<dbReference type="Gene3D" id="3.30.700.10">
    <property type="entry name" value="Glycoprotein, Type 4 Pilin"/>
    <property type="match status" value="1"/>
</dbReference>
<accession>M5RU80</accession>
<keyword evidence="1" id="KW-0472">Membrane</keyword>
<dbReference type="AlphaFoldDB" id="M5RU80"/>
<dbReference type="NCBIfam" id="TIGR02532">
    <property type="entry name" value="IV_pilin_GFxxxE"/>
    <property type="match status" value="1"/>
</dbReference>
<dbReference type="EMBL" id="ANOG01000025">
    <property type="protein sequence ID" value="EMI22893.1"/>
    <property type="molecule type" value="Genomic_DNA"/>
</dbReference>
<dbReference type="Pfam" id="PF07963">
    <property type="entry name" value="N_methyl"/>
    <property type="match status" value="1"/>
</dbReference>
<sequence length="442" mass="48039">MLSAMAPANVVQISLESPPVVETRGRQGFSVFFFSKVFSMNTNRPLLVRSGFTLVELLVVIAIIGVLVGLLLPAVQAAREAARRMSCSNNFKQLGLGMHNYHSAYNGLPIHGSGTEDATLSNSYWWSNTKNASQNQLSALVGLTPFIEQQAVWENISNPNDFNTDGSIDFPAMGPSPQNWLDYAPYNTQLATLRCPSDPGQGLPAAGRTNYAMCGGDSGRWINFGARVDNPWRELNSAQAEEQRAADRGVFVCYKQMKFRDILDGLSNTIAMAEIATDLGDKDKRTISYDRPSWSYPGPRDNPSECGSGGLVDAARPQFWAASTPTDSSSNGRGYQWFSRLPLYSMVTTILPPNKELCGYDRGVDLIVLPPSSRHQGGVHVLMADGAVKFITDSIEAGDSTAPMVHRWGNATNKNQPGAPSPYGLWGALGSRASKETIDAEF</sequence>
<dbReference type="SUPFAM" id="SSF54523">
    <property type="entry name" value="Pili subunits"/>
    <property type="match status" value="1"/>
</dbReference>
<organism evidence="3 4">
    <name type="scientific">Rhodopirellula maiorica SM1</name>
    <dbReference type="NCBI Taxonomy" id="1265738"/>
    <lineage>
        <taxon>Bacteria</taxon>
        <taxon>Pseudomonadati</taxon>
        <taxon>Planctomycetota</taxon>
        <taxon>Planctomycetia</taxon>
        <taxon>Pirellulales</taxon>
        <taxon>Pirellulaceae</taxon>
        <taxon>Novipirellula</taxon>
    </lineage>
</organism>
<dbReference type="Proteomes" id="UP000011991">
    <property type="component" value="Unassembled WGS sequence"/>
</dbReference>
<dbReference type="InterPro" id="IPR012902">
    <property type="entry name" value="N_methyl_site"/>
</dbReference>
<comment type="caution">
    <text evidence="3">The sequence shown here is derived from an EMBL/GenBank/DDBJ whole genome shotgun (WGS) entry which is preliminary data.</text>
</comment>
<feature type="transmembrane region" description="Helical" evidence="1">
    <location>
        <begin position="52"/>
        <end position="75"/>
    </location>
</feature>
<protein>
    <submittedName>
        <fullName evidence="3">Protein containing DUF1559</fullName>
    </submittedName>
</protein>
<gene>
    <name evidence="3" type="ORF">RMSM_00223</name>
</gene>
<dbReference type="NCBIfam" id="TIGR04294">
    <property type="entry name" value="pre_pil_HX9DG"/>
    <property type="match status" value="1"/>
</dbReference>
<dbReference type="InterPro" id="IPR027558">
    <property type="entry name" value="Pre_pil_HX9DG_C"/>
</dbReference>
<keyword evidence="1" id="KW-0812">Transmembrane</keyword>
<evidence type="ECO:0000256" key="1">
    <source>
        <dbReference type="SAM" id="Phobius"/>
    </source>
</evidence>
<dbReference type="PANTHER" id="PTHR30093:SF2">
    <property type="entry name" value="TYPE II SECRETION SYSTEM PROTEIN H"/>
    <property type="match status" value="1"/>
</dbReference>
<dbReference type="PROSITE" id="PS00409">
    <property type="entry name" value="PROKAR_NTER_METHYL"/>
    <property type="match status" value="1"/>
</dbReference>
<dbReference type="PATRIC" id="fig|1265738.3.peg.232"/>
<dbReference type="PANTHER" id="PTHR30093">
    <property type="entry name" value="GENERAL SECRETION PATHWAY PROTEIN G"/>
    <property type="match status" value="1"/>
</dbReference>
<dbReference type="InterPro" id="IPR011453">
    <property type="entry name" value="DUF1559"/>
</dbReference>
<reference evidence="3 4" key="1">
    <citation type="journal article" date="2013" name="Mar. Genomics">
        <title>Expression of sulfatases in Rhodopirellula baltica and the diversity of sulfatases in the genus Rhodopirellula.</title>
        <authorList>
            <person name="Wegner C.E."/>
            <person name="Richter-Heitmann T."/>
            <person name="Klindworth A."/>
            <person name="Klockow C."/>
            <person name="Richter M."/>
            <person name="Achstetter T."/>
            <person name="Glockner F.O."/>
            <person name="Harder J."/>
        </authorList>
    </citation>
    <scope>NUCLEOTIDE SEQUENCE [LARGE SCALE GENOMIC DNA]</scope>
    <source>
        <strain evidence="3 4">SM1</strain>
    </source>
</reference>
<name>M5RU80_9BACT</name>
<dbReference type="Pfam" id="PF07596">
    <property type="entry name" value="SBP_bac_10"/>
    <property type="match status" value="1"/>
</dbReference>
<evidence type="ECO:0000313" key="4">
    <source>
        <dbReference type="Proteomes" id="UP000011991"/>
    </source>
</evidence>
<feature type="domain" description="DUF1559" evidence="2">
    <location>
        <begin position="76"/>
        <end position="397"/>
    </location>
</feature>